<evidence type="ECO:0008006" key="3">
    <source>
        <dbReference type="Google" id="ProtNLM"/>
    </source>
</evidence>
<dbReference type="Pfam" id="PF09502">
    <property type="entry name" value="HrpB4"/>
    <property type="match status" value="1"/>
</dbReference>
<evidence type="ECO:0000313" key="1">
    <source>
        <dbReference type="EMBL" id="MDP9650483.1"/>
    </source>
</evidence>
<dbReference type="AlphaFoldDB" id="A0AB73IKE3"/>
<reference evidence="1" key="1">
    <citation type="submission" date="2023-07" db="EMBL/GenBank/DDBJ databases">
        <title>Sorghum-associated microbial communities from plants grown in Nebraska, USA.</title>
        <authorList>
            <person name="Schachtman D."/>
        </authorList>
    </citation>
    <scope>NUCLEOTIDE SEQUENCE</scope>
    <source>
        <strain evidence="1">DS1061</strain>
    </source>
</reference>
<name>A0AB73IKE3_9BURK</name>
<proteinExistence type="predicted"/>
<comment type="caution">
    <text evidence="1">The sequence shown here is derived from an EMBL/GenBank/DDBJ whole genome shotgun (WGS) entry which is preliminary data.</text>
</comment>
<gene>
    <name evidence="1" type="ORF">J2793_005956</name>
</gene>
<dbReference type="RefSeq" id="WP_392395378.1">
    <property type="nucleotide sequence ID" value="NZ_JAURTK010000010.1"/>
</dbReference>
<organism evidence="1 2">
    <name type="scientific">Paraburkholderia caledonica</name>
    <dbReference type="NCBI Taxonomy" id="134536"/>
    <lineage>
        <taxon>Bacteria</taxon>
        <taxon>Pseudomonadati</taxon>
        <taxon>Pseudomonadota</taxon>
        <taxon>Betaproteobacteria</taxon>
        <taxon>Burkholderiales</taxon>
        <taxon>Burkholderiaceae</taxon>
        <taxon>Paraburkholderia</taxon>
    </lineage>
</organism>
<dbReference type="InterPro" id="IPR013393">
    <property type="entry name" value="T3SS_HrpB4"/>
</dbReference>
<dbReference type="Proteomes" id="UP001229486">
    <property type="component" value="Unassembled WGS sequence"/>
</dbReference>
<sequence length="267" mass="28772">MNMPASYVAPHVASRVASHLAPRAGLLHGGHRGHVRLGPNAEHLAGMLASYEHSLRTAIRWVHGSWLARALGLGEATALALRERLRHDPCEDVSLALMRALPFAPPSLERLIGVPAARLDALPIEQGLAALCIRALLLRRAQVRRLIDRNTRVRLAQWAGWPLDRITGSTAADTLAAPDLTRVLGAAAVPSLESLEHTQLALEGYALLAREPQAGDVPCALLRFALPYNAQHAAWLDAVPAALDESGTGVLHARLAEFLPEYPWLSG</sequence>
<accession>A0AB73IKE3</accession>
<protein>
    <recommendedName>
        <fullName evidence="3">Type III secretion protein HrpB4</fullName>
    </recommendedName>
</protein>
<evidence type="ECO:0000313" key="2">
    <source>
        <dbReference type="Proteomes" id="UP001229486"/>
    </source>
</evidence>
<dbReference type="EMBL" id="JAURTK010000010">
    <property type="protein sequence ID" value="MDP9650483.1"/>
    <property type="molecule type" value="Genomic_DNA"/>
</dbReference>